<sequence length="70" mass="7975">MLPYPDPEVSHKILSRYSLSQTSSLIDTTPFSDTTQHLLPTLSLLRNILRFSLLILNSIWQALSPYFLGL</sequence>
<dbReference type="AlphaFoldDB" id="A0A0V0H2T1"/>
<evidence type="ECO:0000313" key="1">
    <source>
        <dbReference type="EMBL" id="JAP14477.1"/>
    </source>
</evidence>
<reference evidence="1" key="1">
    <citation type="submission" date="2015-12" db="EMBL/GenBank/DDBJ databases">
        <title>Gene expression during late stages of embryo sac development: a critical building block for successful pollen-pistil interactions.</title>
        <authorList>
            <person name="Liu Y."/>
            <person name="Joly V."/>
            <person name="Sabar M."/>
            <person name="Matton D.P."/>
        </authorList>
    </citation>
    <scope>NUCLEOTIDE SEQUENCE</scope>
</reference>
<name>A0A0V0H2T1_SOLCH</name>
<dbReference type="EMBL" id="GEDG01026510">
    <property type="protein sequence ID" value="JAP14477.1"/>
    <property type="molecule type" value="Transcribed_RNA"/>
</dbReference>
<organism evidence="1">
    <name type="scientific">Solanum chacoense</name>
    <name type="common">Chaco potato</name>
    <dbReference type="NCBI Taxonomy" id="4108"/>
    <lineage>
        <taxon>Eukaryota</taxon>
        <taxon>Viridiplantae</taxon>
        <taxon>Streptophyta</taxon>
        <taxon>Embryophyta</taxon>
        <taxon>Tracheophyta</taxon>
        <taxon>Spermatophyta</taxon>
        <taxon>Magnoliopsida</taxon>
        <taxon>eudicotyledons</taxon>
        <taxon>Gunneridae</taxon>
        <taxon>Pentapetalae</taxon>
        <taxon>asterids</taxon>
        <taxon>lamiids</taxon>
        <taxon>Solanales</taxon>
        <taxon>Solanaceae</taxon>
        <taxon>Solanoideae</taxon>
        <taxon>Solaneae</taxon>
        <taxon>Solanum</taxon>
    </lineage>
</organism>
<accession>A0A0V0H2T1</accession>
<proteinExistence type="predicted"/>
<protein>
    <submittedName>
        <fullName evidence="1">Putative ovule protein</fullName>
    </submittedName>
</protein>